<evidence type="ECO:0000313" key="2">
    <source>
        <dbReference type="EMBL" id="QNR86745.1"/>
    </source>
</evidence>
<dbReference type="Proteomes" id="UP000516439">
    <property type="component" value="Chromosome"/>
</dbReference>
<keyword evidence="3" id="KW-1185">Reference proteome</keyword>
<feature type="transmembrane region" description="Helical" evidence="1">
    <location>
        <begin position="57"/>
        <end position="79"/>
    </location>
</feature>
<gene>
    <name evidence="2" type="ORF">H9N25_10350</name>
</gene>
<accession>A0ABX6TSQ8</accession>
<protein>
    <recommendedName>
        <fullName evidence="4">Transposase</fullName>
    </recommendedName>
</protein>
<keyword evidence="1" id="KW-0812">Transmembrane</keyword>
<proteinExistence type="predicted"/>
<dbReference type="RefSeq" id="WP_190328824.1">
    <property type="nucleotide sequence ID" value="NZ_CP061171.1"/>
</dbReference>
<evidence type="ECO:0000256" key="1">
    <source>
        <dbReference type="SAM" id="Phobius"/>
    </source>
</evidence>
<reference evidence="2 3" key="1">
    <citation type="submission" date="2020-09" db="EMBL/GenBank/DDBJ databases">
        <title>Pedobacter sp. SW-16 isolated from soil near Yeocheon.</title>
        <authorList>
            <person name="Im H.S."/>
            <person name="Joung Y."/>
            <person name="Lee S.-S."/>
        </authorList>
    </citation>
    <scope>NUCLEOTIDE SEQUENCE [LARGE SCALE GENOMIC DNA]</scope>
    <source>
        <strain evidence="2 3">SW-16</strain>
    </source>
</reference>
<evidence type="ECO:0000313" key="3">
    <source>
        <dbReference type="Proteomes" id="UP000516439"/>
    </source>
</evidence>
<keyword evidence="1" id="KW-0472">Membrane</keyword>
<sequence length="224" mass="26254">MGTEKTKWWKTPPYSNVIGGLVVAGILWIIKLGYDWYTKTPILSTMGEWYEFVKSGFIYAINFPIRLWYIVVGLICLTLPRIFSMFFDKTTDDHLKTKSSNATGVRVDGISIDKFMALQAKNRLQRKLDYVAEKINGIVFRWEWIYNDLIKEHEVKHITPCCKNPDCKNEGLKPTAVDRIYQCQICNRCLTVQTDRKALEDYIEKRAKERESPLYQEQKRIIPN</sequence>
<evidence type="ECO:0008006" key="4">
    <source>
        <dbReference type="Google" id="ProtNLM"/>
    </source>
</evidence>
<organism evidence="2 3">
    <name type="scientific">Pedobacter riviphilus</name>
    <dbReference type="NCBI Taxonomy" id="2766984"/>
    <lineage>
        <taxon>Bacteria</taxon>
        <taxon>Pseudomonadati</taxon>
        <taxon>Bacteroidota</taxon>
        <taxon>Sphingobacteriia</taxon>
        <taxon>Sphingobacteriales</taxon>
        <taxon>Sphingobacteriaceae</taxon>
        <taxon>Pedobacter</taxon>
    </lineage>
</organism>
<name>A0ABX6TSQ8_9SPHI</name>
<dbReference type="EMBL" id="CP061171">
    <property type="protein sequence ID" value="QNR86745.1"/>
    <property type="molecule type" value="Genomic_DNA"/>
</dbReference>
<feature type="transmembrane region" description="Helical" evidence="1">
    <location>
        <begin position="14"/>
        <end position="37"/>
    </location>
</feature>
<keyword evidence="1" id="KW-1133">Transmembrane helix</keyword>